<dbReference type="Proteomes" id="UP000789920">
    <property type="component" value="Unassembled WGS sequence"/>
</dbReference>
<sequence>MAKARIVEFKIERDIVTKSDLGEVNIKRVLKGSGTSKITKILNHDNFLISKSDEIEKHDIIRVLSP</sequence>
<reference evidence="1" key="1">
    <citation type="submission" date="2021-06" db="EMBL/GenBank/DDBJ databases">
        <authorList>
            <person name="Kallberg Y."/>
            <person name="Tangrot J."/>
            <person name="Rosling A."/>
        </authorList>
    </citation>
    <scope>NUCLEOTIDE SEQUENCE</scope>
    <source>
        <strain evidence="1">MA461A</strain>
    </source>
</reference>
<keyword evidence="2" id="KW-1185">Reference proteome</keyword>
<accession>A0ACA9KQ93</accession>
<evidence type="ECO:0000313" key="1">
    <source>
        <dbReference type="EMBL" id="CAG8486434.1"/>
    </source>
</evidence>
<comment type="caution">
    <text evidence="1">The sequence shown here is derived from an EMBL/GenBank/DDBJ whole genome shotgun (WGS) entry which is preliminary data.</text>
</comment>
<name>A0ACA9KQ93_9GLOM</name>
<dbReference type="EMBL" id="CAJVQC010001052">
    <property type="protein sequence ID" value="CAG8486434.1"/>
    <property type="molecule type" value="Genomic_DNA"/>
</dbReference>
<gene>
    <name evidence="1" type="ORF">RPERSI_LOCUS1203</name>
</gene>
<organism evidence="1 2">
    <name type="scientific">Racocetra persica</name>
    <dbReference type="NCBI Taxonomy" id="160502"/>
    <lineage>
        <taxon>Eukaryota</taxon>
        <taxon>Fungi</taxon>
        <taxon>Fungi incertae sedis</taxon>
        <taxon>Mucoromycota</taxon>
        <taxon>Glomeromycotina</taxon>
        <taxon>Glomeromycetes</taxon>
        <taxon>Diversisporales</taxon>
        <taxon>Gigasporaceae</taxon>
        <taxon>Racocetra</taxon>
    </lineage>
</organism>
<evidence type="ECO:0000313" key="2">
    <source>
        <dbReference type="Proteomes" id="UP000789920"/>
    </source>
</evidence>
<proteinExistence type="predicted"/>
<protein>
    <submittedName>
        <fullName evidence="1">17629_t:CDS:1</fullName>
    </submittedName>
</protein>